<proteinExistence type="predicted"/>
<evidence type="ECO:0000256" key="1">
    <source>
        <dbReference type="SAM" id="Phobius"/>
    </source>
</evidence>
<protein>
    <submittedName>
        <fullName evidence="2">Uncharacterized protein</fullName>
    </submittedName>
</protein>
<organism evidence="2">
    <name type="scientific">viral metagenome</name>
    <dbReference type="NCBI Taxonomy" id="1070528"/>
    <lineage>
        <taxon>unclassified sequences</taxon>
        <taxon>metagenomes</taxon>
        <taxon>organismal metagenomes</taxon>
    </lineage>
</organism>
<evidence type="ECO:0000313" key="2">
    <source>
        <dbReference type="EMBL" id="QHU01170.1"/>
    </source>
</evidence>
<dbReference type="EMBL" id="MN740335">
    <property type="protein sequence ID" value="QHU01170.1"/>
    <property type="molecule type" value="Genomic_DNA"/>
</dbReference>
<keyword evidence="1" id="KW-0472">Membrane</keyword>
<reference evidence="2" key="1">
    <citation type="journal article" date="2020" name="Nature">
        <title>Giant virus diversity and host interactions through global metagenomics.</title>
        <authorList>
            <person name="Schulz F."/>
            <person name="Roux S."/>
            <person name="Paez-Espino D."/>
            <person name="Jungbluth S."/>
            <person name="Walsh D.A."/>
            <person name="Denef V.J."/>
            <person name="McMahon K.D."/>
            <person name="Konstantinidis K.T."/>
            <person name="Eloe-Fadrosh E.A."/>
            <person name="Kyrpides N.C."/>
            <person name="Woyke T."/>
        </authorList>
    </citation>
    <scope>NUCLEOTIDE SEQUENCE</scope>
    <source>
        <strain evidence="2">GVMAG-M-3300025860-25</strain>
    </source>
</reference>
<sequence length="153" mass="18319">MKNRVGVIIFVLISLLFFNYNFNNNNLEKFKDSLDNIDGMEKKMDEMSELETETRMFCKILRHSEDKVQLQDLLSSRNIQFQDNWQKQNKMINNIKKKFIKLKLEKDGKNFIEYNDSRNDKTEQMEKRKQILNKAKDLAESPYNLNVNINNSN</sequence>
<accession>A0A6C0J8G3</accession>
<keyword evidence="1" id="KW-1133">Transmembrane helix</keyword>
<name>A0A6C0J8G3_9ZZZZ</name>
<keyword evidence="1" id="KW-0812">Transmembrane</keyword>
<dbReference type="AlphaFoldDB" id="A0A6C0J8G3"/>
<feature type="transmembrane region" description="Helical" evidence="1">
    <location>
        <begin position="6"/>
        <end position="22"/>
    </location>
</feature>